<feature type="region of interest" description="Disordered" evidence="1">
    <location>
        <begin position="363"/>
        <end position="406"/>
    </location>
</feature>
<sequence length="423" mass="48070">MRYEDWDVLLFEQESGVPFREFNVTCHVIQHEESMSPHASALPTVTCFVPSLKAGTPFRISIHSWKPIVRQLVEDGECPVFEFKLFIDGDLVASVSKPNSIQEPIKLPYIIENGPHEQTLKFPLFQQELLSQRHWSPADNLGRFKLIISESVSYPSPDNKHVEKLKSHVVFSFQHAPQEILERLKIAWPNPAMWQRQQTSITTPQANNNFDVNDPIAMLQSPFTFQGHVAPEHENTYLGTTGFSESLNSQPEVLSVQMSPWTNMISPQTKDLSPRMSTPQVQVFKENSNQVPTWPVSPRLADRLFGLDPLTQQTFMQQLYTPSNGSVPMPFVQPQAQRRAVHRSTELGRSPEDNPARLLFGVPAQASSQESFNSDTVERVAKRRRPNTPAPAETLKGDQEHKEPDAQLDYRRFELLSMPGDII</sequence>
<dbReference type="EMBL" id="JAGPUO010000014">
    <property type="protein sequence ID" value="KAG5658632.1"/>
    <property type="molecule type" value="Genomic_DNA"/>
</dbReference>
<protein>
    <submittedName>
        <fullName evidence="2">Uncharacterized protein</fullName>
    </submittedName>
</protein>
<evidence type="ECO:0000313" key="2">
    <source>
        <dbReference type="EMBL" id="KAG5658632.1"/>
    </source>
</evidence>
<accession>A0A9P7H5C1</accession>
<name>A0A9P7H5C1_9HYPO</name>
<comment type="caution">
    <text evidence="2">The sequence shown here is derived from an EMBL/GenBank/DDBJ whole genome shotgun (WGS) entry which is preliminary data.</text>
</comment>
<keyword evidence="3" id="KW-1185">Reference proteome</keyword>
<dbReference type="Proteomes" id="UP000782241">
    <property type="component" value="Unassembled WGS sequence"/>
</dbReference>
<dbReference type="AlphaFoldDB" id="A0A9P7H5C1"/>
<gene>
    <name evidence="2" type="ORF">KAF25_010813</name>
</gene>
<feature type="compositionally biased region" description="Basic and acidic residues" evidence="1">
    <location>
        <begin position="395"/>
        <end position="406"/>
    </location>
</feature>
<reference evidence="2" key="1">
    <citation type="submission" date="2021-04" db="EMBL/GenBank/DDBJ databases">
        <title>Draft genome of Fusarium avenaceum strain F156N33, isolated from an atmospheric sample in Virginia.</title>
        <authorList>
            <person name="Yang S."/>
            <person name="Vinatzer B.A."/>
            <person name="Coleman J."/>
        </authorList>
    </citation>
    <scope>NUCLEOTIDE SEQUENCE</scope>
    <source>
        <strain evidence="2">F156N33</strain>
    </source>
</reference>
<organism evidence="2 3">
    <name type="scientific">Fusarium avenaceum</name>
    <dbReference type="NCBI Taxonomy" id="40199"/>
    <lineage>
        <taxon>Eukaryota</taxon>
        <taxon>Fungi</taxon>
        <taxon>Dikarya</taxon>
        <taxon>Ascomycota</taxon>
        <taxon>Pezizomycotina</taxon>
        <taxon>Sordariomycetes</taxon>
        <taxon>Hypocreomycetidae</taxon>
        <taxon>Hypocreales</taxon>
        <taxon>Nectriaceae</taxon>
        <taxon>Fusarium</taxon>
        <taxon>Fusarium tricinctum species complex</taxon>
    </lineage>
</organism>
<proteinExistence type="predicted"/>
<evidence type="ECO:0000313" key="3">
    <source>
        <dbReference type="Proteomes" id="UP000782241"/>
    </source>
</evidence>
<feature type="compositionally biased region" description="Polar residues" evidence="1">
    <location>
        <begin position="365"/>
        <end position="375"/>
    </location>
</feature>
<evidence type="ECO:0000256" key="1">
    <source>
        <dbReference type="SAM" id="MobiDB-lite"/>
    </source>
</evidence>